<accession>A0A914CGV4</accession>
<evidence type="ECO:0000256" key="1">
    <source>
        <dbReference type="ARBA" id="ARBA00022630"/>
    </source>
</evidence>
<dbReference type="InterPro" id="IPR051799">
    <property type="entry name" value="NADH_flavin_oxidoreductase"/>
</dbReference>
<name>A0A914CGV4_9BILA</name>
<evidence type="ECO:0000259" key="3">
    <source>
        <dbReference type="Pfam" id="PF00724"/>
    </source>
</evidence>
<proteinExistence type="predicted"/>
<dbReference type="PANTHER" id="PTHR43656">
    <property type="entry name" value="BINDING OXIDOREDUCTASE, PUTATIVE (AFU_ORTHOLOGUE AFUA_2G08260)-RELATED"/>
    <property type="match status" value="1"/>
</dbReference>
<keyword evidence="2" id="KW-0560">Oxidoreductase</keyword>
<dbReference type="Pfam" id="PF00724">
    <property type="entry name" value="Oxidored_FMN"/>
    <property type="match status" value="1"/>
</dbReference>
<dbReference type="InterPro" id="IPR013785">
    <property type="entry name" value="Aldolase_TIM"/>
</dbReference>
<dbReference type="WBParaSite" id="ACRNAN_scaffold10727.g19760.t1">
    <property type="protein sequence ID" value="ACRNAN_scaffold10727.g19760.t1"/>
    <property type="gene ID" value="ACRNAN_scaffold10727.g19760"/>
</dbReference>
<evidence type="ECO:0000313" key="5">
    <source>
        <dbReference type="WBParaSite" id="ACRNAN_scaffold10727.g19760.t1"/>
    </source>
</evidence>
<reference evidence="5" key="1">
    <citation type="submission" date="2022-11" db="UniProtKB">
        <authorList>
            <consortium name="WormBaseParasite"/>
        </authorList>
    </citation>
    <scope>IDENTIFICATION</scope>
</reference>
<dbReference type="SUPFAM" id="SSF51395">
    <property type="entry name" value="FMN-linked oxidoreductases"/>
    <property type="match status" value="1"/>
</dbReference>
<dbReference type="AlphaFoldDB" id="A0A914CGV4"/>
<keyword evidence="4" id="KW-1185">Reference proteome</keyword>
<protein>
    <submittedName>
        <fullName evidence="5">NADH:flavin oxidoreductase/NADH oxidase N-terminal domain-containing protein</fullName>
    </submittedName>
</protein>
<sequence>MAKRVFVERKVDSSILGEKLFFPTAKRYASNRFLKYHPEAPGNAIIEKSLDSKVRREALKKAALATKSGGSLAVVQLTHSGRQCYISVNEHPYSASDVQLQGAKMIGVSGFGKPVPLTEEQVKTEVIDKFVYAAKYCYEAGFDGIQLHGAHGYLLAQFMSPTTNKRTDKYGGPVENRARLVLDIYDAI</sequence>
<dbReference type="Gene3D" id="3.20.20.70">
    <property type="entry name" value="Aldolase class I"/>
    <property type="match status" value="1"/>
</dbReference>
<dbReference type="GO" id="GO:0016491">
    <property type="term" value="F:oxidoreductase activity"/>
    <property type="evidence" value="ECO:0007669"/>
    <property type="project" value="UniProtKB-KW"/>
</dbReference>
<dbReference type="GO" id="GO:0010181">
    <property type="term" value="F:FMN binding"/>
    <property type="evidence" value="ECO:0007669"/>
    <property type="project" value="InterPro"/>
</dbReference>
<keyword evidence="1" id="KW-0285">Flavoprotein</keyword>
<evidence type="ECO:0000313" key="4">
    <source>
        <dbReference type="Proteomes" id="UP000887540"/>
    </source>
</evidence>
<dbReference type="PANTHER" id="PTHR43656:SF5">
    <property type="entry name" value="NADH:FLAVIN OXIDOREDUCTASE_NADH OXIDASE N-TERMINAL DOMAIN-CONTAINING PROTEIN"/>
    <property type="match status" value="1"/>
</dbReference>
<dbReference type="InterPro" id="IPR001155">
    <property type="entry name" value="OxRdtase_FMN_N"/>
</dbReference>
<feature type="domain" description="NADH:flavin oxidoreductase/NADH oxidase N-terminal" evidence="3">
    <location>
        <begin position="57"/>
        <end position="187"/>
    </location>
</feature>
<evidence type="ECO:0000256" key="2">
    <source>
        <dbReference type="ARBA" id="ARBA00023002"/>
    </source>
</evidence>
<organism evidence="4 5">
    <name type="scientific">Acrobeloides nanus</name>
    <dbReference type="NCBI Taxonomy" id="290746"/>
    <lineage>
        <taxon>Eukaryota</taxon>
        <taxon>Metazoa</taxon>
        <taxon>Ecdysozoa</taxon>
        <taxon>Nematoda</taxon>
        <taxon>Chromadorea</taxon>
        <taxon>Rhabditida</taxon>
        <taxon>Tylenchina</taxon>
        <taxon>Cephalobomorpha</taxon>
        <taxon>Cephaloboidea</taxon>
        <taxon>Cephalobidae</taxon>
        <taxon>Acrobeloides</taxon>
    </lineage>
</organism>
<dbReference type="Proteomes" id="UP000887540">
    <property type="component" value="Unplaced"/>
</dbReference>